<dbReference type="STRING" id="682795.AciX8_4140"/>
<dbReference type="eggNOG" id="COG1232">
    <property type="taxonomic scope" value="Bacteria"/>
</dbReference>
<keyword evidence="3 6" id="KW-0274">FAD</keyword>
<evidence type="ECO:0000256" key="4">
    <source>
        <dbReference type="ARBA" id="ARBA00023002"/>
    </source>
</evidence>
<evidence type="ECO:0000256" key="6">
    <source>
        <dbReference type="RuleBase" id="RU364052"/>
    </source>
</evidence>
<dbReference type="InterPro" id="IPR036188">
    <property type="entry name" value="FAD/NAD-bd_sf"/>
</dbReference>
<comment type="function">
    <text evidence="6">Involved in coproporphyrin-dependent heme b biosynthesis. Catalyzes the oxidation of coproporphyrinogen III to coproporphyrin III.</text>
</comment>
<evidence type="ECO:0000256" key="1">
    <source>
        <dbReference type="ARBA" id="ARBA00001974"/>
    </source>
</evidence>
<evidence type="ECO:0000313" key="8">
    <source>
        <dbReference type="EMBL" id="AEU38421.1"/>
    </source>
</evidence>
<dbReference type="RefSeq" id="WP_014267292.1">
    <property type="nucleotide sequence ID" value="NC_016631.1"/>
</dbReference>
<dbReference type="Gene3D" id="3.90.660.20">
    <property type="entry name" value="Protoporphyrinogen oxidase, mitochondrial, domain 2"/>
    <property type="match status" value="1"/>
</dbReference>
<comment type="pathway">
    <text evidence="6">Porphyrin-containing compound metabolism; protoheme biosynthesis.</text>
</comment>
<feature type="domain" description="Amine oxidase" evidence="7">
    <location>
        <begin position="11"/>
        <end position="475"/>
    </location>
</feature>
<accession>G8NQV8</accession>
<comment type="similarity">
    <text evidence="6">Belongs to the protoporphyrinogen/coproporphyrinogen oxidase family. Coproporphyrinogen III oxidase subfamily.</text>
</comment>
<comment type="catalytic activity">
    <reaction evidence="6">
        <text>coproporphyrinogen III + 3 O2 = coproporphyrin III + 3 H2O2</text>
        <dbReference type="Rhea" id="RHEA:43436"/>
        <dbReference type="ChEBI" id="CHEBI:15379"/>
        <dbReference type="ChEBI" id="CHEBI:16240"/>
        <dbReference type="ChEBI" id="CHEBI:57309"/>
        <dbReference type="ChEBI" id="CHEBI:131725"/>
        <dbReference type="EC" id="1.3.3.15"/>
    </reaction>
</comment>
<sequence length="478" mass="51242">MKRIAIVGGGIAGLTAAYELELARKRGAEIDWHLYEAGDRLGGIVETTQSQGFVLEGGPDGWVSEKPWARELALELGLGSELISSNDATRKTYILIDGKLQPMPDGMRMMVPEDLSTLEGSPLFSDTARKAYAAELERASELRAKTPEQDESVASFILRHFGEEVLTKIGAPLLSGVFGGDVKTLSVRAVMPNFVSMEREYGSLIAALQAKAKTRGSRPVPSLFTTLRNGLGTLIDALVAQLPPERLNLSRSALSIKRQGKRWLLRTSAFATEGRTSKKHFHHVLFATPIDATRALLAPLDAEAAALIPTDASSAVLAALCWPAAAASTFSILQGFGFLVPQAHSTGEPQLLAGTFVDQKFPDRAPAGARVIRVFFGGPSADTLSPQSDETIAAAAFAQLAKILGPLPASDAALTTVRRWPRSLPQYEVGHLERMVQLDQHIAKLGDLTLLGNGYRGVGLPDLIRDARAAARELIPTA</sequence>
<keyword evidence="9" id="KW-1185">Reference proteome</keyword>
<evidence type="ECO:0000256" key="5">
    <source>
        <dbReference type="ARBA" id="ARBA00023133"/>
    </source>
</evidence>
<keyword evidence="5 6" id="KW-0350">Heme biosynthesis</keyword>
<name>G8NQV8_GRAMM</name>
<dbReference type="GO" id="GO:0004729">
    <property type="term" value="F:oxygen-dependent protoporphyrinogen oxidase activity"/>
    <property type="evidence" value="ECO:0007669"/>
    <property type="project" value="UniProtKB-UniRule"/>
</dbReference>
<keyword evidence="2 6" id="KW-0285">Flavoprotein</keyword>
<evidence type="ECO:0000259" key="7">
    <source>
        <dbReference type="Pfam" id="PF01593"/>
    </source>
</evidence>
<proteinExistence type="inferred from homology"/>
<evidence type="ECO:0000256" key="2">
    <source>
        <dbReference type="ARBA" id="ARBA00022630"/>
    </source>
</evidence>
<dbReference type="NCBIfam" id="TIGR00562">
    <property type="entry name" value="proto_IX_ox"/>
    <property type="match status" value="1"/>
</dbReference>
<dbReference type="SUPFAM" id="SSF54373">
    <property type="entry name" value="FAD-linked reductases, C-terminal domain"/>
    <property type="match status" value="1"/>
</dbReference>
<protein>
    <recommendedName>
        <fullName evidence="6">Coproporphyrinogen III oxidase</fullName>
        <ecNumber evidence="6">1.3.3.15</ecNumber>
    </recommendedName>
</protein>
<dbReference type="PANTHER" id="PTHR42923:SF3">
    <property type="entry name" value="PROTOPORPHYRINOGEN OXIDASE"/>
    <property type="match status" value="1"/>
</dbReference>
<evidence type="ECO:0000313" key="9">
    <source>
        <dbReference type="Proteomes" id="UP000007113"/>
    </source>
</evidence>
<dbReference type="HOGENOM" id="CLU_009629_3_1_0"/>
<dbReference type="KEGG" id="gma:AciX8_4140"/>
<keyword evidence="4 6" id="KW-0560">Oxidoreductase</keyword>
<dbReference type="InterPro" id="IPR050464">
    <property type="entry name" value="Zeta_carotene_desat/Oxidored"/>
</dbReference>
<dbReference type="Pfam" id="PF01593">
    <property type="entry name" value="Amino_oxidase"/>
    <property type="match status" value="1"/>
</dbReference>
<dbReference type="EMBL" id="CP003130">
    <property type="protein sequence ID" value="AEU38421.1"/>
    <property type="molecule type" value="Genomic_DNA"/>
</dbReference>
<dbReference type="GO" id="GO:0005737">
    <property type="term" value="C:cytoplasm"/>
    <property type="evidence" value="ECO:0007669"/>
    <property type="project" value="UniProtKB-SubCell"/>
</dbReference>
<organism evidence="8 9">
    <name type="scientific">Granulicella mallensis (strain ATCC BAA-1857 / DSM 23137 / MP5ACTX8)</name>
    <dbReference type="NCBI Taxonomy" id="682795"/>
    <lineage>
        <taxon>Bacteria</taxon>
        <taxon>Pseudomonadati</taxon>
        <taxon>Acidobacteriota</taxon>
        <taxon>Terriglobia</taxon>
        <taxon>Terriglobales</taxon>
        <taxon>Acidobacteriaceae</taxon>
        <taxon>Granulicella</taxon>
    </lineage>
</organism>
<dbReference type="AlphaFoldDB" id="G8NQV8"/>
<dbReference type="UniPathway" id="UPA00252"/>
<dbReference type="Gene3D" id="1.10.3110.10">
    <property type="entry name" value="protoporphyrinogen ix oxidase, domain 3"/>
    <property type="match status" value="1"/>
</dbReference>
<dbReference type="Gene3D" id="3.50.50.60">
    <property type="entry name" value="FAD/NAD(P)-binding domain"/>
    <property type="match status" value="1"/>
</dbReference>
<dbReference type="InterPro" id="IPR002937">
    <property type="entry name" value="Amino_oxidase"/>
</dbReference>
<dbReference type="PANTHER" id="PTHR42923">
    <property type="entry name" value="PROTOPORPHYRINOGEN OXIDASE"/>
    <property type="match status" value="1"/>
</dbReference>
<comment type="subcellular location">
    <subcellularLocation>
        <location evidence="6">Cytoplasm</location>
    </subcellularLocation>
</comment>
<gene>
    <name evidence="8" type="ordered locus">AciX8_4140</name>
</gene>
<dbReference type="OrthoDB" id="9805195at2"/>
<dbReference type="Proteomes" id="UP000007113">
    <property type="component" value="Chromosome"/>
</dbReference>
<keyword evidence="6" id="KW-0963">Cytoplasm</keyword>
<comment type="cofactor">
    <cofactor evidence="1 6">
        <name>FAD</name>
        <dbReference type="ChEBI" id="CHEBI:57692"/>
    </cofactor>
</comment>
<dbReference type="GO" id="GO:0006783">
    <property type="term" value="P:heme biosynthetic process"/>
    <property type="evidence" value="ECO:0007669"/>
    <property type="project" value="UniProtKB-UniRule"/>
</dbReference>
<dbReference type="InterPro" id="IPR004572">
    <property type="entry name" value="Protoporphyrinogen_oxidase"/>
</dbReference>
<evidence type="ECO:0000256" key="3">
    <source>
        <dbReference type="ARBA" id="ARBA00022827"/>
    </source>
</evidence>
<dbReference type="EC" id="1.3.3.15" evidence="6"/>
<dbReference type="SUPFAM" id="SSF51905">
    <property type="entry name" value="FAD/NAD(P)-binding domain"/>
    <property type="match status" value="1"/>
</dbReference>
<reference evidence="8 9" key="1">
    <citation type="submission" date="2011-11" db="EMBL/GenBank/DDBJ databases">
        <title>Complete sequence of Granulicella mallensis MP5ACTX8.</title>
        <authorList>
            <consortium name="US DOE Joint Genome Institute"/>
            <person name="Lucas S."/>
            <person name="Copeland A."/>
            <person name="Lapidus A."/>
            <person name="Cheng J.-F."/>
            <person name="Goodwin L."/>
            <person name="Pitluck S."/>
            <person name="Peters L."/>
            <person name="Lu M."/>
            <person name="Detter J.C."/>
            <person name="Han C."/>
            <person name="Tapia R."/>
            <person name="Land M."/>
            <person name="Hauser L."/>
            <person name="Kyrpides N."/>
            <person name="Ivanova N."/>
            <person name="Mikhailova N."/>
            <person name="Pagani I."/>
            <person name="Rawat S."/>
            <person name="Mannisto M."/>
            <person name="Haggblom M."/>
            <person name="Woyke T."/>
        </authorList>
    </citation>
    <scope>NUCLEOTIDE SEQUENCE [LARGE SCALE GENOMIC DNA]</scope>
    <source>
        <strain evidence="9">ATCC BAA-1857 / DSM 23137 / MP5ACTX8</strain>
    </source>
</reference>